<dbReference type="InterPro" id="IPR058881">
    <property type="entry name" value="PglZ_2nd"/>
</dbReference>
<dbReference type="EMBL" id="CAJZAI010000004">
    <property type="protein sequence ID" value="CAG9172605.1"/>
    <property type="molecule type" value="Genomic_DNA"/>
</dbReference>
<evidence type="ECO:0008006" key="6">
    <source>
        <dbReference type="Google" id="ProtNLM"/>
    </source>
</evidence>
<keyword evidence="5" id="KW-1185">Reference proteome</keyword>
<feature type="domain" description="Alkaline phosphatase-like protein PglZ C-terminal" evidence="3">
    <location>
        <begin position="794"/>
        <end position="894"/>
    </location>
</feature>
<reference evidence="4 5" key="1">
    <citation type="submission" date="2021-08" db="EMBL/GenBank/DDBJ databases">
        <authorList>
            <person name="Peeters C."/>
        </authorList>
    </citation>
    <scope>NUCLEOTIDE SEQUENCE [LARGE SCALE GENOMIC DNA]</scope>
    <source>
        <strain evidence="4 5">LMG 23992</strain>
    </source>
</reference>
<sequence length="902" mass="97819">MSLSTPQITAQLDRVLASDVTAQAVAIRAATRQVWPDAVTQHGRQFQLRWCESSLAIREALCDMEQHDPAVSGLVVLTPLSTHEIAEDIAARLARARVFQPEGWDIVRLMFEAKETDARLGKYAWMPQALIDGASQGPYQPVANGFLDLETAWREVLTRFLGIEAARPDAVALLRWSITPDAAARLGPLPAAMRSDILAWLAETAGMAGAMVLGCVEVGRTSDALPLGLVSGVVFAADGEGQAALGQAAIRLERFVNDKHVGVTEGRAWAAAAGQVVRSQGLETCRPMLERADGLLRDLRVPEFAQLSDVLPSALDQRLRAFARALSAHSVEPSEVNLRQVEAHADRALGHALLNDQKARMERVEMARRLARWLLGPMRSGALLSDSVEWQADEGAYVDWARFRLLGGDELTELSEAYIECRKAVIARRNAFARPFANALVQWNANTPEDTGRIVPLERVLDKVLSPIVAAQPTLLLVMDGLSNSIFRELFSRVAGQGWQELVPEALGKPFVGVAAIPTITEVSRATLLCGRLTVGTQVQERQGFAAHAGLLAHSRAERPPRVFHKGDLSDAGSLAPEVRAALANQHQRVVAVVYNAVDDHLSGPDQLNQRWALEDLRLLLPLLREAREARRAVVITADHGHLLEDGTTQVPGGESDRWRLSKTAESPQEVAISGGRVVTSDGTNAVACLWGESSRYAGRKNGYHGGLSPQEITVPLSVFVPLGASLSGWIPAPPNQPEWWELPPILPTQKPASVVPPQPRPARKKPVQTEAQPGLFAPVDLPPLTPEPREVDANDWIGGLLSSPIYASQRQLAARVALPDEKMRLLLQALAARGGKLSRSALANRLALAEVRIGGLLSAVRRVLNVDQAAVLTVDETAGSVDLNIALLQQQFKLPRQGESR</sequence>
<evidence type="ECO:0000313" key="4">
    <source>
        <dbReference type="EMBL" id="CAG9172605.1"/>
    </source>
</evidence>
<dbReference type="Pfam" id="PF25863">
    <property type="entry name" value="PglZ_C"/>
    <property type="match status" value="1"/>
</dbReference>
<dbReference type="Pfam" id="PF08665">
    <property type="entry name" value="PglZ"/>
    <property type="match status" value="1"/>
</dbReference>
<dbReference type="InterPro" id="IPR058882">
    <property type="entry name" value="PglZ_C"/>
</dbReference>
<evidence type="ECO:0000313" key="5">
    <source>
        <dbReference type="Proteomes" id="UP000727654"/>
    </source>
</evidence>
<organism evidence="4 5">
    <name type="scientific">Cupriavidus laharis</name>
    <dbReference type="NCBI Taxonomy" id="151654"/>
    <lineage>
        <taxon>Bacteria</taxon>
        <taxon>Pseudomonadati</taxon>
        <taxon>Pseudomonadota</taxon>
        <taxon>Betaproteobacteria</taxon>
        <taxon>Burkholderiales</taxon>
        <taxon>Burkholderiaceae</taxon>
        <taxon>Cupriavidus</taxon>
    </lineage>
</organism>
<gene>
    <name evidence="4" type="ORF">LMG23992_02278</name>
</gene>
<dbReference type="InterPro" id="IPR058880">
    <property type="entry name" value="PglZ_N"/>
</dbReference>
<dbReference type="Pfam" id="PF25861">
    <property type="entry name" value="PglZ_2nd"/>
    <property type="match status" value="1"/>
</dbReference>
<proteinExistence type="predicted"/>
<dbReference type="SUPFAM" id="SSF53649">
    <property type="entry name" value="Alkaline phosphatase-like"/>
    <property type="match status" value="1"/>
</dbReference>
<dbReference type="Proteomes" id="UP000727654">
    <property type="component" value="Unassembled WGS sequence"/>
</dbReference>
<dbReference type="NCBIfam" id="NF033446">
    <property type="entry name" value="BREX_PglZ_2"/>
    <property type="match status" value="1"/>
</dbReference>
<evidence type="ECO:0000259" key="1">
    <source>
        <dbReference type="Pfam" id="PF25861"/>
    </source>
</evidence>
<dbReference type="InterPro" id="IPR017850">
    <property type="entry name" value="Alkaline_phosphatase_core_sf"/>
</dbReference>
<dbReference type="RefSeq" id="WP_224079891.1">
    <property type="nucleotide sequence ID" value="NZ_CAJZAI010000004.1"/>
</dbReference>
<comment type="caution">
    <text evidence="4">The sequence shown here is derived from an EMBL/GenBank/DDBJ whole genome shotgun (WGS) entry which is preliminary data.</text>
</comment>
<name>A0ABM8WYD5_9BURK</name>
<dbReference type="Pfam" id="PF25862">
    <property type="entry name" value="PglZ_1st"/>
    <property type="match status" value="1"/>
</dbReference>
<evidence type="ECO:0000259" key="2">
    <source>
        <dbReference type="Pfam" id="PF25862"/>
    </source>
</evidence>
<feature type="domain" description="Alkaline phosphatase-like protein PglZ N-terminal" evidence="2">
    <location>
        <begin position="11"/>
        <end position="100"/>
    </location>
</feature>
<protein>
    <recommendedName>
        <fullName evidence="6">BREX-2 system phosphatase PglZ</fullName>
    </recommendedName>
</protein>
<feature type="domain" description="Alkaline phosphatase-like protein PglZ second" evidence="1">
    <location>
        <begin position="169"/>
        <end position="310"/>
    </location>
</feature>
<accession>A0ABM8WYD5</accession>
<dbReference type="InterPro" id="IPR047992">
    <property type="entry name" value="BREX_PglZ"/>
</dbReference>
<evidence type="ECO:0000259" key="3">
    <source>
        <dbReference type="Pfam" id="PF25863"/>
    </source>
</evidence>